<keyword evidence="1" id="KW-0812">Transmembrane</keyword>
<feature type="transmembrane region" description="Helical" evidence="1">
    <location>
        <begin position="61"/>
        <end position="83"/>
    </location>
</feature>
<dbReference type="Proteomes" id="UP001595947">
    <property type="component" value="Unassembled WGS sequence"/>
</dbReference>
<evidence type="ECO:0000259" key="2">
    <source>
        <dbReference type="Pfam" id="PF07885"/>
    </source>
</evidence>
<gene>
    <name evidence="3" type="ORF">ACFPBZ_16180</name>
</gene>
<dbReference type="RefSeq" id="WP_378037103.1">
    <property type="nucleotide sequence ID" value="NZ_JBHSIV010000016.1"/>
</dbReference>
<keyword evidence="1" id="KW-0472">Membrane</keyword>
<dbReference type="SUPFAM" id="SSF81324">
    <property type="entry name" value="Voltage-gated potassium channels"/>
    <property type="match status" value="1"/>
</dbReference>
<proteinExistence type="predicted"/>
<dbReference type="InterPro" id="IPR013099">
    <property type="entry name" value="K_chnl_dom"/>
</dbReference>
<accession>A0ABV9YLJ2</accession>
<keyword evidence="3" id="KW-0407">Ion channel</keyword>
<dbReference type="GO" id="GO:0034220">
    <property type="term" value="P:monoatomic ion transmembrane transport"/>
    <property type="evidence" value="ECO:0007669"/>
    <property type="project" value="UniProtKB-KW"/>
</dbReference>
<keyword evidence="4" id="KW-1185">Reference proteome</keyword>
<sequence>MGATLTRALADAVLIVVLYYLLPLTTTVDLGTLVTLVLGLVTLTALVGWQIRAIARSPYPTLRAVETLAVVVPAFLVLFAATYTLLAQAHPAAFTQPISRTDALYFTVTVFATVGFGDISATSTAARAVVTLQMVADLLLLGIVLRAILDAVQRGHGRLAAQQRK</sequence>
<keyword evidence="3" id="KW-0406">Ion transport</keyword>
<keyword evidence="1" id="KW-1133">Transmembrane helix</keyword>
<organism evidence="3 4">
    <name type="scientific">Actinomycetospora atypica</name>
    <dbReference type="NCBI Taxonomy" id="1290095"/>
    <lineage>
        <taxon>Bacteria</taxon>
        <taxon>Bacillati</taxon>
        <taxon>Actinomycetota</taxon>
        <taxon>Actinomycetes</taxon>
        <taxon>Pseudonocardiales</taxon>
        <taxon>Pseudonocardiaceae</taxon>
        <taxon>Actinomycetospora</taxon>
    </lineage>
</organism>
<feature type="domain" description="Potassium channel" evidence="2">
    <location>
        <begin position="75"/>
        <end position="153"/>
    </location>
</feature>
<feature type="transmembrane region" description="Helical" evidence="1">
    <location>
        <begin position="7"/>
        <end position="24"/>
    </location>
</feature>
<dbReference type="EMBL" id="JBHSIV010000016">
    <property type="protein sequence ID" value="MFC5063758.1"/>
    <property type="molecule type" value="Genomic_DNA"/>
</dbReference>
<keyword evidence="3" id="KW-0813">Transport</keyword>
<evidence type="ECO:0000313" key="4">
    <source>
        <dbReference type="Proteomes" id="UP001595947"/>
    </source>
</evidence>
<feature type="transmembrane region" description="Helical" evidence="1">
    <location>
        <begin position="103"/>
        <end position="121"/>
    </location>
</feature>
<evidence type="ECO:0000256" key="1">
    <source>
        <dbReference type="SAM" id="Phobius"/>
    </source>
</evidence>
<name>A0ABV9YLJ2_9PSEU</name>
<comment type="caution">
    <text evidence="3">The sequence shown here is derived from an EMBL/GenBank/DDBJ whole genome shotgun (WGS) entry which is preliminary data.</text>
</comment>
<reference evidence="4" key="1">
    <citation type="journal article" date="2019" name="Int. J. Syst. Evol. Microbiol.">
        <title>The Global Catalogue of Microorganisms (GCM) 10K type strain sequencing project: providing services to taxonomists for standard genome sequencing and annotation.</title>
        <authorList>
            <consortium name="The Broad Institute Genomics Platform"/>
            <consortium name="The Broad Institute Genome Sequencing Center for Infectious Disease"/>
            <person name="Wu L."/>
            <person name="Ma J."/>
        </authorList>
    </citation>
    <scope>NUCLEOTIDE SEQUENCE [LARGE SCALE GENOMIC DNA]</scope>
    <source>
        <strain evidence="4">CGMCC 4.7093</strain>
    </source>
</reference>
<protein>
    <submittedName>
        <fullName evidence="3">Potassium channel family protein</fullName>
    </submittedName>
</protein>
<dbReference type="Pfam" id="PF07885">
    <property type="entry name" value="Ion_trans_2"/>
    <property type="match status" value="1"/>
</dbReference>
<dbReference type="Gene3D" id="1.10.287.70">
    <property type="match status" value="1"/>
</dbReference>
<evidence type="ECO:0000313" key="3">
    <source>
        <dbReference type="EMBL" id="MFC5063758.1"/>
    </source>
</evidence>
<feature type="transmembrane region" description="Helical" evidence="1">
    <location>
        <begin position="30"/>
        <end position="49"/>
    </location>
</feature>